<evidence type="ECO:0000313" key="2">
    <source>
        <dbReference type="EMBL" id="MBW4659072.1"/>
    </source>
</evidence>
<proteinExistence type="predicted"/>
<reference evidence="2" key="2">
    <citation type="journal article" date="2022" name="Microbiol. Resour. Announc.">
        <title>Metagenome Sequencing to Explore Phylogenomics of Terrestrial Cyanobacteria.</title>
        <authorList>
            <person name="Ward R.D."/>
            <person name="Stajich J.E."/>
            <person name="Johansen J.R."/>
            <person name="Huntemann M."/>
            <person name="Clum A."/>
            <person name="Foster B."/>
            <person name="Foster B."/>
            <person name="Roux S."/>
            <person name="Palaniappan K."/>
            <person name="Varghese N."/>
            <person name="Mukherjee S."/>
            <person name="Reddy T.B.K."/>
            <person name="Daum C."/>
            <person name="Copeland A."/>
            <person name="Chen I.A."/>
            <person name="Ivanova N.N."/>
            <person name="Kyrpides N.C."/>
            <person name="Shapiro N."/>
            <person name="Eloe-Fadrosh E.A."/>
            <person name="Pietrasiak N."/>
        </authorList>
    </citation>
    <scope>NUCLEOTIDE SEQUENCE</scope>
    <source>
        <strain evidence="2">UHER 2000/2452</strain>
    </source>
</reference>
<dbReference type="AlphaFoldDB" id="A0A951QA78"/>
<dbReference type="Proteomes" id="UP000757435">
    <property type="component" value="Unassembled WGS sequence"/>
</dbReference>
<organism evidence="2 3">
    <name type="scientific">Drouetiella hepatica Uher 2000/2452</name>
    <dbReference type="NCBI Taxonomy" id="904376"/>
    <lineage>
        <taxon>Bacteria</taxon>
        <taxon>Bacillati</taxon>
        <taxon>Cyanobacteriota</taxon>
        <taxon>Cyanophyceae</taxon>
        <taxon>Oculatellales</taxon>
        <taxon>Oculatellaceae</taxon>
        <taxon>Drouetiella</taxon>
    </lineage>
</organism>
<comment type="caution">
    <text evidence="2">The sequence shown here is derived from an EMBL/GenBank/DDBJ whole genome shotgun (WGS) entry which is preliminary data.</text>
</comment>
<dbReference type="EMBL" id="JAHHHD010000009">
    <property type="protein sequence ID" value="MBW4659072.1"/>
    <property type="molecule type" value="Genomic_DNA"/>
</dbReference>
<name>A0A951QA78_9CYAN</name>
<keyword evidence="1" id="KW-0812">Transmembrane</keyword>
<reference evidence="2" key="1">
    <citation type="submission" date="2021-05" db="EMBL/GenBank/DDBJ databases">
        <authorList>
            <person name="Pietrasiak N."/>
            <person name="Ward R."/>
            <person name="Stajich J.E."/>
            <person name="Kurbessoian T."/>
        </authorList>
    </citation>
    <scope>NUCLEOTIDE SEQUENCE</scope>
    <source>
        <strain evidence="2">UHER 2000/2452</strain>
    </source>
</reference>
<evidence type="ECO:0000256" key="1">
    <source>
        <dbReference type="SAM" id="Phobius"/>
    </source>
</evidence>
<feature type="transmembrane region" description="Helical" evidence="1">
    <location>
        <begin position="86"/>
        <end position="112"/>
    </location>
</feature>
<protein>
    <submittedName>
        <fullName evidence="2">Uncharacterized protein</fullName>
    </submittedName>
</protein>
<sequence length="113" mass="12611">MWRYISFALRHFLSTGLSVAAVFASGLACILTRHALYGRNYSDVGVPMYENAFIATMLGILVFFVLLFGSLYILQRTLSRNLQWLPYLVAVATFAAACLYSGSSNIIIAVFLW</sequence>
<evidence type="ECO:0000313" key="3">
    <source>
        <dbReference type="Proteomes" id="UP000757435"/>
    </source>
</evidence>
<accession>A0A951QA78</accession>
<dbReference type="PROSITE" id="PS51257">
    <property type="entry name" value="PROKAR_LIPOPROTEIN"/>
    <property type="match status" value="1"/>
</dbReference>
<keyword evidence="1" id="KW-1133">Transmembrane helix</keyword>
<feature type="transmembrane region" description="Helical" evidence="1">
    <location>
        <begin position="52"/>
        <end position="74"/>
    </location>
</feature>
<gene>
    <name evidence="2" type="ORF">KME15_10380</name>
</gene>
<keyword evidence="1" id="KW-0472">Membrane</keyword>